<dbReference type="STRING" id="321763.SAMN04488692_10524"/>
<dbReference type="Pfam" id="PF00578">
    <property type="entry name" value="AhpC-TSA"/>
    <property type="match status" value="1"/>
</dbReference>
<name>A0A1G9KIJ2_9FIRM</name>
<accession>A0A1G9KIJ2</accession>
<evidence type="ECO:0000313" key="2">
    <source>
        <dbReference type="EMBL" id="SDL49364.1"/>
    </source>
</evidence>
<reference evidence="2 3" key="1">
    <citation type="submission" date="2016-10" db="EMBL/GenBank/DDBJ databases">
        <authorList>
            <person name="de Groot N.N."/>
        </authorList>
    </citation>
    <scope>NUCLEOTIDE SEQUENCE [LARGE SCALE GENOMIC DNA]</scope>
    <source>
        <strain evidence="2 3">SLAS-1</strain>
    </source>
</reference>
<protein>
    <submittedName>
        <fullName evidence="2">AhpC/TSA family protein</fullName>
    </submittedName>
</protein>
<dbReference type="Proteomes" id="UP000199476">
    <property type="component" value="Unassembled WGS sequence"/>
</dbReference>
<evidence type="ECO:0000259" key="1">
    <source>
        <dbReference type="Pfam" id="PF00578"/>
    </source>
</evidence>
<dbReference type="InterPro" id="IPR000866">
    <property type="entry name" value="AhpC/TSA"/>
</dbReference>
<dbReference type="InterPro" id="IPR036249">
    <property type="entry name" value="Thioredoxin-like_sf"/>
</dbReference>
<dbReference type="GO" id="GO:0016491">
    <property type="term" value="F:oxidoreductase activity"/>
    <property type="evidence" value="ECO:0007669"/>
    <property type="project" value="InterPro"/>
</dbReference>
<dbReference type="EMBL" id="FNGO01000005">
    <property type="protein sequence ID" value="SDL49364.1"/>
    <property type="molecule type" value="Genomic_DNA"/>
</dbReference>
<keyword evidence="3" id="KW-1185">Reference proteome</keyword>
<feature type="domain" description="Alkyl hydroperoxide reductase subunit C/ Thiol specific antioxidant" evidence="1">
    <location>
        <begin position="5"/>
        <end position="42"/>
    </location>
</feature>
<dbReference type="Gene3D" id="3.40.30.10">
    <property type="entry name" value="Glutaredoxin"/>
    <property type="match status" value="1"/>
</dbReference>
<dbReference type="AlphaFoldDB" id="A0A1G9KIJ2"/>
<dbReference type="GO" id="GO:0016209">
    <property type="term" value="F:antioxidant activity"/>
    <property type="evidence" value="ECO:0007669"/>
    <property type="project" value="InterPro"/>
</dbReference>
<sequence length="43" mass="4947">MLETGEKAPDFELKAQDGKTYSLDSFEERFLILFFYPRGDSPG</sequence>
<proteinExistence type="predicted"/>
<gene>
    <name evidence="2" type="ORF">SAMN04488692_10524</name>
</gene>
<evidence type="ECO:0000313" key="3">
    <source>
        <dbReference type="Proteomes" id="UP000199476"/>
    </source>
</evidence>
<dbReference type="OrthoDB" id="9812811at2"/>
<dbReference type="SUPFAM" id="SSF52833">
    <property type="entry name" value="Thioredoxin-like"/>
    <property type="match status" value="1"/>
</dbReference>
<organism evidence="2 3">
    <name type="scientific">Halarsenatibacter silvermanii</name>
    <dbReference type="NCBI Taxonomy" id="321763"/>
    <lineage>
        <taxon>Bacteria</taxon>
        <taxon>Bacillati</taxon>
        <taxon>Bacillota</taxon>
        <taxon>Clostridia</taxon>
        <taxon>Halanaerobiales</taxon>
        <taxon>Halarsenatibacteraceae</taxon>
        <taxon>Halarsenatibacter</taxon>
    </lineage>
</organism>